<dbReference type="InterPro" id="IPR002123">
    <property type="entry name" value="Plipid/glycerol_acylTrfase"/>
</dbReference>
<dbReference type="PANTHER" id="PTHR23063">
    <property type="entry name" value="PHOSPHOLIPID ACYLTRANSFERASE"/>
    <property type="match status" value="1"/>
</dbReference>
<proteinExistence type="predicted"/>
<comment type="caution">
    <text evidence="10">The sequence shown here is derived from an EMBL/GenBank/DDBJ whole genome shotgun (WGS) entry which is preliminary data.</text>
</comment>
<gene>
    <name evidence="10" type="ORF">DFR49_3074</name>
</gene>
<dbReference type="Proteomes" id="UP000266568">
    <property type="component" value="Unassembled WGS sequence"/>
</dbReference>
<dbReference type="PANTHER" id="PTHR23063:SF52">
    <property type="entry name" value="LYSOPHOSPHATIDYLCHOLINE ACYLTRANSFERASE"/>
    <property type="match status" value="1"/>
</dbReference>
<evidence type="ECO:0000313" key="10">
    <source>
        <dbReference type="EMBL" id="RIA37197.1"/>
    </source>
</evidence>
<name>A0A397NPS8_9SPHN</name>
<evidence type="ECO:0000256" key="5">
    <source>
        <dbReference type="ARBA" id="ARBA00023098"/>
    </source>
</evidence>
<comment type="subcellular location">
    <subcellularLocation>
        <location evidence="1">Membrane</location>
    </subcellularLocation>
</comment>
<dbReference type="AlphaFoldDB" id="A0A397NPS8"/>
<organism evidence="10 11">
    <name type="scientific">Hephaestia caeni</name>
    <dbReference type="NCBI Taxonomy" id="645617"/>
    <lineage>
        <taxon>Bacteria</taxon>
        <taxon>Pseudomonadati</taxon>
        <taxon>Pseudomonadota</taxon>
        <taxon>Alphaproteobacteria</taxon>
        <taxon>Sphingomonadales</taxon>
        <taxon>Sphingomonadaceae</taxon>
        <taxon>Hephaestia</taxon>
    </lineage>
</organism>
<feature type="transmembrane region" description="Helical" evidence="8">
    <location>
        <begin position="21"/>
        <end position="41"/>
    </location>
</feature>
<keyword evidence="4 8" id="KW-1133">Transmembrane helix</keyword>
<dbReference type="GO" id="GO:0016020">
    <property type="term" value="C:membrane"/>
    <property type="evidence" value="ECO:0007669"/>
    <property type="project" value="UniProtKB-SubCell"/>
</dbReference>
<reference evidence="10 11" key="1">
    <citation type="submission" date="2018-08" db="EMBL/GenBank/DDBJ databases">
        <title>Genomic Encyclopedia of Type Strains, Phase IV (KMG-IV): sequencing the most valuable type-strain genomes for metagenomic binning, comparative biology and taxonomic classification.</title>
        <authorList>
            <person name="Goeker M."/>
        </authorList>
    </citation>
    <scope>NUCLEOTIDE SEQUENCE [LARGE SCALE GENOMIC DNA]</scope>
    <source>
        <strain evidence="10 11">DSM 25527</strain>
    </source>
</reference>
<dbReference type="SUPFAM" id="SSF69593">
    <property type="entry name" value="Glycerol-3-phosphate (1)-acyltransferase"/>
    <property type="match status" value="1"/>
</dbReference>
<evidence type="ECO:0000259" key="9">
    <source>
        <dbReference type="SMART" id="SM00563"/>
    </source>
</evidence>
<protein>
    <submittedName>
        <fullName evidence="10">Lyso-ornithine lipid acyltransferase</fullName>
    </submittedName>
</protein>
<evidence type="ECO:0000256" key="4">
    <source>
        <dbReference type="ARBA" id="ARBA00022989"/>
    </source>
</evidence>
<dbReference type="OrthoDB" id="9806880at2"/>
<keyword evidence="11" id="KW-1185">Reference proteome</keyword>
<evidence type="ECO:0000256" key="3">
    <source>
        <dbReference type="ARBA" id="ARBA00022692"/>
    </source>
</evidence>
<keyword evidence="7 10" id="KW-0012">Acyltransferase</keyword>
<dbReference type="RefSeq" id="WP_119036562.1">
    <property type="nucleotide sequence ID" value="NZ_QXDC01000004.1"/>
</dbReference>
<evidence type="ECO:0000256" key="1">
    <source>
        <dbReference type="ARBA" id="ARBA00004370"/>
    </source>
</evidence>
<dbReference type="GO" id="GO:0006629">
    <property type="term" value="P:lipid metabolic process"/>
    <property type="evidence" value="ECO:0007669"/>
    <property type="project" value="UniProtKB-KW"/>
</dbReference>
<evidence type="ECO:0000256" key="7">
    <source>
        <dbReference type="ARBA" id="ARBA00023315"/>
    </source>
</evidence>
<dbReference type="Pfam" id="PF01553">
    <property type="entry name" value="Acyltransferase"/>
    <property type="match status" value="1"/>
</dbReference>
<evidence type="ECO:0000256" key="2">
    <source>
        <dbReference type="ARBA" id="ARBA00022679"/>
    </source>
</evidence>
<keyword evidence="5" id="KW-0443">Lipid metabolism</keyword>
<keyword evidence="3 8" id="KW-0812">Transmembrane</keyword>
<keyword evidence="2 10" id="KW-0808">Transferase</keyword>
<evidence type="ECO:0000313" key="11">
    <source>
        <dbReference type="Proteomes" id="UP000266568"/>
    </source>
</evidence>
<keyword evidence="6 8" id="KW-0472">Membrane</keyword>
<feature type="domain" description="Phospholipid/glycerol acyltransferase" evidence="9">
    <location>
        <begin position="74"/>
        <end position="188"/>
    </location>
</feature>
<dbReference type="SMART" id="SM00563">
    <property type="entry name" value="PlsC"/>
    <property type="match status" value="1"/>
</dbReference>
<dbReference type="GO" id="GO:0016746">
    <property type="term" value="F:acyltransferase activity"/>
    <property type="evidence" value="ECO:0007669"/>
    <property type="project" value="UniProtKB-KW"/>
</dbReference>
<evidence type="ECO:0000256" key="6">
    <source>
        <dbReference type="ARBA" id="ARBA00023136"/>
    </source>
</evidence>
<dbReference type="CDD" id="cd07989">
    <property type="entry name" value="LPLAT_AGPAT-like"/>
    <property type="match status" value="1"/>
</dbReference>
<sequence length="256" mass="27428">MASHSIARIDVAGRIRIGLRLAGLVLALIACVAAHGLWRLFRLPSPWPRWFLGGAARICGVRRHDVGRAMRRDVIFLANHTSWLDILVLAGGTGTAFVAKAELQGVSLIGWLCTLNHTIFVARTDRMGIAAQIADLHDALAQAWPVTIFPEGTTSGADELLAFKASLLAVLEPPPPGVMVQPVLLDYGTGARAVEWLGDETGQANALRILARRGSFAVRVAYLPPFDPADHAGRKGIAAEARRRIAEAMGLPASDD</sequence>
<accession>A0A397NPS8</accession>
<evidence type="ECO:0000256" key="8">
    <source>
        <dbReference type="SAM" id="Phobius"/>
    </source>
</evidence>
<dbReference type="EMBL" id="QXDC01000004">
    <property type="protein sequence ID" value="RIA37197.1"/>
    <property type="molecule type" value="Genomic_DNA"/>
</dbReference>